<accession>A0A8H6T7X8</accession>
<dbReference type="SMART" id="SM00401">
    <property type="entry name" value="ZnF_GATA"/>
    <property type="match status" value="2"/>
</dbReference>
<evidence type="ECO:0000313" key="9">
    <source>
        <dbReference type="EMBL" id="KAF7311861.1"/>
    </source>
</evidence>
<dbReference type="Pfam" id="PF00320">
    <property type="entry name" value="GATA"/>
    <property type="match status" value="2"/>
</dbReference>
<evidence type="ECO:0000256" key="7">
    <source>
        <dbReference type="SAM" id="MobiDB-lite"/>
    </source>
</evidence>
<dbReference type="GO" id="GO:0045165">
    <property type="term" value="P:cell fate commitment"/>
    <property type="evidence" value="ECO:0007669"/>
    <property type="project" value="TreeGrafter"/>
</dbReference>
<comment type="subcellular location">
    <subcellularLocation>
        <location evidence="1">Nucleus</location>
    </subcellularLocation>
</comment>
<evidence type="ECO:0000256" key="4">
    <source>
        <dbReference type="ARBA" id="ARBA00022833"/>
    </source>
</evidence>
<dbReference type="Proteomes" id="UP000636479">
    <property type="component" value="Unassembled WGS sequence"/>
</dbReference>
<dbReference type="CDD" id="cd00202">
    <property type="entry name" value="ZnF_GATA"/>
    <property type="match status" value="2"/>
</dbReference>
<evidence type="ECO:0000259" key="8">
    <source>
        <dbReference type="PROSITE" id="PS50114"/>
    </source>
</evidence>
<organism evidence="9 10">
    <name type="scientific">Mycena indigotica</name>
    <dbReference type="NCBI Taxonomy" id="2126181"/>
    <lineage>
        <taxon>Eukaryota</taxon>
        <taxon>Fungi</taxon>
        <taxon>Dikarya</taxon>
        <taxon>Basidiomycota</taxon>
        <taxon>Agaricomycotina</taxon>
        <taxon>Agaricomycetes</taxon>
        <taxon>Agaricomycetidae</taxon>
        <taxon>Agaricales</taxon>
        <taxon>Marasmiineae</taxon>
        <taxon>Mycenaceae</taxon>
        <taxon>Mycena</taxon>
    </lineage>
</organism>
<dbReference type="GO" id="GO:0000978">
    <property type="term" value="F:RNA polymerase II cis-regulatory region sequence-specific DNA binding"/>
    <property type="evidence" value="ECO:0007669"/>
    <property type="project" value="TreeGrafter"/>
</dbReference>
<keyword evidence="5" id="KW-0539">Nucleus</keyword>
<sequence>MTTQAYPPAQPHGYPGHSYAGGPHPASSQAYPGQPSNIMVPTGMVGYAPASHGYVPSAQPDIKACANCGATSTPLWRRDPVTYDTLCNACGLYLQQRRAQRPVALIEAEREYQDYAVPVVEDATDGVGESRPQCSHCRTRETSVWRRNKDGDQVCNACGVYQRLRGKERPLSLRRDKVKPRAKHSQT</sequence>
<keyword evidence="2" id="KW-0479">Metal-binding</keyword>
<evidence type="ECO:0000256" key="3">
    <source>
        <dbReference type="ARBA" id="ARBA00022771"/>
    </source>
</evidence>
<dbReference type="GO" id="GO:0000981">
    <property type="term" value="F:DNA-binding transcription factor activity, RNA polymerase II-specific"/>
    <property type="evidence" value="ECO:0007669"/>
    <property type="project" value="TreeGrafter"/>
</dbReference>
<dbReference type="PANTHER" id="PTHR10071">
    <property type="entry name" value="TRANSCRIPTION FACTOR GATA FAMILY MEMBER"/>
    <property type="match status" value="1"/>
</dbReference>
<dbReference type="InterPro" id="IPR013088">
    <property type="entry name" value="Znf_NHR/GATA"/>
</dbReference>
<feature type="compositionally biased region" description="Polar residues" evidence="7">
    <location>
        <begin position="26"/>
        <end position="35"/>
    </location>
</feature>
<keyword evidence="3 6" id="KW-0863">Zinc-finger</keyword>
<dbReference type="AlphaFoldDB" id="A0A8H6T7X8"/>
<dbReference type="OrthoDB" id="515401at2759"/>
<keyword evidence="10" id="KW-1185">Reference proteome</keyword>
<dbReference type="GO" id="GO:0045944">
    <property type="term" value="P:positive regulation of transcription by RNA polymerase II"/>
    <property type="evidence" value="ECO:0007669"/>
    <property type="project" value="TreeGrafter"/>
</dbReference>
<dbReference type="PRINTS" id="PR00619">
    <property type="entry name" value="GATAZNFINGER"/>
</dbReference>
<dbReference type="RefSeq" id="XP_037223969.1">
    <property type="nucleotide sequence ID" value="XM_037358874.1"/>
</dbReference>
<dbReference type="SUPFAM" id="SSF57716">
    <property type="entry name" value="Glucocorticoid receptor-like (DNA-binding domain)"/>
    <property type="match status" value="2"/>
</dbReference>
<dbReference type="PROSITE" id="PS50114">
    <property type="entry name" value="GATA_ZN_FINGER_2"/>
    <property type="match status" value="2"/>
</dbReference>
<reference evidence="9" key="1">
    <citation type="submission" date="2020-05" db="EMBL/GenBank/DDBJ databases">
        <title>Mycena genomes resolve the evolution of fungal bioluminescence.</title>
        <authorList>
            <person name="Tsai I.J."/>
        </authorList>
    </citation>
    <scope>NUCLEOTIDE SEQUENCE</scope>
    <source>
        <strain evidence="9">171206Taipei</strain>
    </source>
</reference>
<evidence type="ECO:0000256" key="5">
    <source>
        <dbReference type="ARBA" id="ARBA00023242"/>
    </source>
</evidence>
<proteinExistence type="predicted"/>
<dbReference type="InterPro" id="IPR039355">
    <property type="entry name" value="Transcription_factor_GATA"/>
</dbReference>
<protein>
    <submittedName>
        <fullName evidence="9">GATA zinc finger domain-containing protein</fullName>
    </submittedName>
</protein>
<evidence type="ECO:0000256" key="2">
    <source>
        <dbReference type="ARBA" id="ARBA00022723"/>
    </source>
</evidence>
<feature type="domain" description="GATA-type" evidence="8">
    <location>
        <begin position="65"/>
        <end position="105"/>
    </location>
</feature>
<dbReference type="InterPro" id="IPR000679">
    <property type="entry name" value="Znf_GATA"/>
</dbReference>
<dbReference type="Gene3D" id="3.30.50.10">
    <property type="entry name" value="Erythroid Transcription Factor GATA-1, subunit A"/>
    <property type="match status" value="2"/>
</dbReference>
<feature type="region of interest" description="Disordered" evidence="7">
    <location>
        <begin position="1"/>
        <end position="35"/>
    </location>
</feature>
<dbReference type="GeneID" id="59341390"/>
<dbReference type="GO" id="GO:0000122">
    <property type="term" value="P:negative regulation of transcription by RNA polymerase II"/>
    <property type="evidence" value="ECO:0007669"/>
    <property type="project" value="TreeGrafter"/>
</dbReference>
<dbReference type="PROSITE" id="PS00344">
    <property type="entry name" value="GATA_ZN_FINGER_1"/>
    <property type="match status" value="1"/>
</dbReference>
<dbReference type="EMBL" id="JACAZF010000002">
    <property type="protein sequence ID" value="KAF7311861.1"/>
    <property type="molecule type" value="Genomic_DNA"/>
</dbReference>
<evidence type="ECO:0000256" key="6">
    <source>
        <dbReference type="PROSITE-ProRule" id="PRU00094"/>
    </source>
</evidence>
<gene>
    <name evidence="9" type="ORF">MIND_00196800</name>
</gene>
<dbReference type="GO" id="GO:0008270">
    <property type="term" value="F:zinc ion binding"/>
    <property type="evidence" value="ECO:0007669"/>
    <property type="project" value="UniProtKB-KW"/>
</dbReference>
<keyword evidence="4" id="KW-0862">Zinc</keyword>
<dbReference type="GO" id="GO:0005634">
    <property type="term" value="C:nucleus"/>
    <property type="evidence" value="ECO:0007669"/>
    <property type="project" value="UniProtKB-SubCell"/>
</dbReference>
<name>A0A8H6T7X8_9AGAR</name>
<evidence type="ECO:0000313" key="10">
    <source>
        <dbReference type="Proteomes" id="UP000636479"/>
    </source>
</evidence>
<dbReference type="PANTHER" id="PTHR10071:SF281">
    <property type="entry name" value="BOX A-BINDING FACTOR-RELATED"/>
    <property type="match status" value="1"/>
</dbReference>
<comment type="caution">
    <text evidence="9">The sequence shown here is derived from an EMBL/GenBank/DDBJ whole genome shotgun (WGS) entry which is preliminary data.</text>
</comment>
<evidence type="ECO:0000256" key="1">
    <source>
        <dbReference type="ARBA" id="ARBA00004123"/>
    </source>
</evidence>
<feature type="domain" description="GATA-type" evidence="8">
    <location>
        <begin position="133"/>
        <end position="181"/>
    </location>
</feature>